<dbReference type="GO" id="GO:0050661">
    <property type="term" value="F:NADP binding"/>
    <property type="evidence" value="ECO:0007669"/>
    <property type="project" value="InterPro"/>
</dbReference>
<dbReference type="PANTHER" id="PTHR43580">
    <property type="entry name" value="OXIDOREDUCTASE GLYR1-RELATED"/>
    <property type="match status" value="1"/>
</dbReference>
<dbReference type="OMA" id="ALMYQIG"/>
<evidence type="ECO:0000259" key="3">
    <source>
        <dbReference type="Pfam" id="PF03446"/>
    </source>
</evidence>
<dbReference type="GO" id="GO:0000785">
    <property type="term" value="C:chromatin"/>
    <property type="evidence" value="ECO:0007669"/>
    <property type="project" value="TreeGrafter"/>
</dbReference>
<evidence type="ECO:0000313" key="5">
    <source>
        <dbReference type="Proteomes" id="UP000494040"/>
    </source>
</evidence>
<dbReference type="GO" id="GO:0140673">
    <property type="term" value="P:transcription elongation-coupled chromatin remodeling"/>
    <property type="evidence" value="ECO:0007669"/>
    <property type="project" value="TreeGrafter"/>
</dbReference>
<feature type="compositionally biased region" description="Low complexity" evidence="2">
    <location>
        <begin position="1"/>
        <end position="12"/>
    </location>
</feature>
<dbReference type="InterPro" id="IPR051265">
    <property type="entry name" value="HIBADH-related_NP60_sf"/>
</dbReference>
<reference evidence="4" key="1">
    <citation type="submission" date="2022-01" db="UniProtKB">
        <authorList>
            <consortium name="EnsemblMetazoa"/>
        </authorList>
    </citation>
    <scope>IDENTIFICATION</scope>
</reference>
<evidence type="ECO:0000256" key="1">
    <source>
        <dbReference type="ARBA" id="ARBA00007598"/>
    </source>
</evidence>
<dbReference type="GeneID" id="106673160"/>
<dbReference type="KEGG" id="clec:106673160"/>
<dbReference type="SUPFAM" id="SSF48179">
    <property type="entry name" value="6-phosphogluconate dehydrogenase C-terminal domain-like"/>
    <property type="match status" value="1"/>
</dbReference>
<dbReference type="InterPro" id="IPR008927">
    <property type="entry name" value="6-PGluconate_DH-like_C_sf"/>
</dbReference>
<evidence type="ECO:0000256" key="2">
    <source>
        <dbReference type="SAM" id="MobiDB-lite"/>
    </source>
</evidence>
<dbReference type="GO" id="GO:0003677">
    <property type="term" value="F:DNA binding"/>
    <property type="evidence" value="ECO:0007669"/>
    <property type="project" value="TreeGrafter"/>
</dbReference>
<organism evidence="4 5">
    <name type="scientific">Cimex lectularius</name>
    <name type="common">Bed bug</name>
    <name type="synonym">Acanthia lectularia</name>
    <dbReference type="NCBI Taxonomy" id="79782"/>
    <lineage>
        <taxon>Eukaryota</taxon>
        <taxon>Metazoa</taxon>
        <taxon>Ecdysozoa</taxon>
        <taxon>Arthropoda</taxon>
        <taxon>Hexapoda</taxon>
        <taxon>Insecta</taxon>
        <taxon>Pterygota</taxon>
        <taxon>Neoptera</taxon>
        <taxon>Paraneoptera</taxon>
        <taxon>Hemiptera</taxon>
        <taxon>Heteroptera</taxon>
        <taxon>Panheteroptera</taxon>
        <taxon>Cimicomorpha</taxon>
        <taxon>Cimicidae</taxon>
        <taxon>Cimex</taxon>
    </lineage>
</organism>
<feature type="region of interest" description="Disordered" evidence="2">
    <location>
        <begin position="1"/>
        <end position="66"/>
    </location>
</feature>
<comment type="similarity">
    <text evidence="1">Belongs to the HIBADH-related family. NP60 subfamily.</text>
</comment>
<dbReference type="Gene3D" id="3.40.50.720">
    <property type="entry name" value="NAD(P)-binding Rossmann-like Domain"/>
    <property type="match status" value="1"/>
</dbReference>
<dbReference type="PANTHER" id="PTHR43580:SF2">
    <property type="entry name" value="CYTOKINE-LIKE NUCLEAR FACTOR N-PAC"/>
    <property type="match status" value="1"/>
</dbReference>
<feature type="compositionally biased region" description="Basic and acidic residues" evidence="2">
    <location>
        <begin position="13"/>
        <end position="23"/>
    </location>
</feature>
<feature type="domain" description="6-phosphogluconate dehydrogenase NADP-binding" evidence="3">
    <location>
        <begin position="76"/>
        <end position="224"/>
    </location>
</feature>
<feature type="compositionally biased region" description="Polar residues" evidence="2">
    <location>
        <begin position="51"/>
        <end position="61"/>
    </location>
</feature>
<dbReference type="RefSeq" id="XP_014260660.1">
    <property type="nucleotide sequence ID" value="XM_014405174.2"/>
</dbReference>
<sequence length="356" mass="39198">MLGSSQSKSIASKSEEPEGKKDLASNLSSQEGKFDDSGSLSFLESAIPDRNISQNPSTSRAATEEGESARKEKLLIGFLGLDKMGSIIVQRLINNGFSVFIWDYSKCKTEELSVAGATALDGASHVITSADIIMSCFDDPAIAGRVFDQYVNPFIKEEKGFVELSRIDNLESKCHYDEIKAKGGRYLEAQLLGSPNEVENSTISLVCAGDNSLWEESHVIFECFVSVDFFYGQKVGYATNMSCIYQQYYGICLAGWAETLSLAKKLGIKLSDVLKVVSTTKKCSPFIVEMGEKCSELLFEEDSQALETVKLDINHALLKSDLCKHPMPITAIVKEIFKTGNESKKAEDKKFLESKK</sequence>
<dbReference type="Gene3D" id="1.10.1040.10">
    <property type="entry name" value="N-(1-d-carboxylethyl)-l-norvaline Dehydrogenase, domain 2"/>
    <property type="match status" value="1"/>
</dbReference>
<keyword evidence="5" id="KW-1185">Reference proteome</keyword>
<dbReference type="OrthoDB" id="21615at2759"/>
<dbReference type="AlphaFoldDB" id="A0A8I6SA18"/>
<dbReference type="SUPFAM" id="SSF51735">
    <property type="entry name" value="NAD(P)-binding Rossmann-fold domains"/>
    <property type="match status" value="1"/>
</dbReference>
<dbReference type="GO" id="GO:0031491">
    <property type="term" value="F:nucleosome binding"/>
    <property type="evidence" value="ECO:0007669"/>
    <property type="project" value="TreeGrafter"/>
</dbReference>
<name>A0A8I6SA18_CIMLE</name>
<protein>
    <recommendedName>
        <fullName evidence="3">6-phosphogluconate dehydrogenase NADP-binding domain-containing protein</fullName>
    </recommendedName>
</protein>
<proteinExistence type="inferred from homology"/>
<dbReference type="Pfam" id="PF03446">
    <property type="entry name" value="NAD_binding_2"/>
    <property type="match status" value="1"/>
</dbReference>
<dbReference type="EnsemblMetazoa" id="XM_014405174.2">
    <property type="protein sequence ID" value="XP_014260660.1"/>
    <property type="gene ID" value="LOC106673160"/>
</dbReference>
<dbReference type="InterPro" id="IPR013328">
    <property type="entry name" value="6PGD_dom2"/>
</dbReference>
<accession>A0A8I6SA18</accession>
<dbReference type="InterPro" id="IPR006115">
    <property type="entry name" value="6PGDH_NADP-bd"/>
</dbReference>
<dbReference type="Proteomes" id="UP000494040">
    <property type="component" value="Unassembled WGS sequence"/>
</dbReference>
<evidence type="ECO:0000313" key="4">
    <source>
        <dbReference type="EnsemblMetazoa" id="XP_014260660.1"/>
    </source>
</evidence>
<dbReference type="InterPro" id="IPR036291">
    <property type="entry name" value="NAD(P)-bd_dom_sf"/>
</dbReference>